<name>A0ABR2Z713_9AGAR</name>
<gene>
    <name evidence="2" type="ORF">AAF712_016331</name>
</gene>
<organism evidence="2 3">
    <name type="scientific">Marasmius tenuissimus</name>
    <dbReference type="NCBI Taxonomy" id="585030"/>
    <lineage>
        <taxon>Eukaryota</taxon>
        <taxon>Fungi</taxon>
        <taxon>Dikarya</taxon>
        <taxon>Basidiomycota</taxon>
        <taxon>Agaricomycotina</taxon>
        <taxon>Agaricomycetes</taxon>
        <taxon>Agaricomycetidae</taxon>
        <taxon>Agaricales</taxon>
        <taxon>Marasmiineae</taxon>
        <taxon>Marasmiaceae</taxon>
        <taxon>Marasmius</taxon>
    </lineage>
</organism>
<accession>A0ABR2Z713</accession>
<feature type="region of interest" description="Disordered" evidence="1">
    <location>
        <begin position="74"/>
        <end position="131"/>
    </location>
</feature>
<evidence type="ECO:0000313" key="2">
    <source>
        <dbReference type="EMBL" id="KAL0057050.1"/>
    </source>
</evidence>
<feature type="non-terminal residue" evidence="2">
    <location>
        <position position="167"/>
    </location>
</feature>
<dbReference type="EMBL" id="JBBXMP010000728">
    <property type="protein sequence ID" value="KAL0057050.1"/>
    <property type="molecule type" value="Genomic_DNA"/>
</dbReference>
<protein>
    <recommendedName>
        <fullName evidence="4">Transposase</fullName>
    </recommendedName>
</protein>
<comment type="caution">
    <text evidence="2">The sequence shown here is derived from an EMBL/GenBank/DDBJ whole genome shotgun (WGS) entry which is preliminary data.</text>
</comment>
<feature type="compositionally biased region" description="Low complexity" evidence="1">
    <location>
        <begin position="97"/>
        <end position="122"/>
    </location>
</feature>
<dbReference type="Gene3D" id="1.10.10.60">
    <property type="entry name" value="Homeodomain-like"/>
    <property type="match status" value="1"/>
</dbReference>
<dbReference type="Proteomes" id="UP001437256">
    <property type="component" value="Unassembled WGS sequence"/>
</dbReference>
<evidence type="ECO:0008006" key="4">
    <source>
        <dbReference type="Google" id="ProtNLM"/>
    </source>
</evidence>
<evidence type="ECO:0000313" key="3">
    <source>
        <dbReference type="Proteomes" id="UP001437256"/>
    </source>
</evidence>
<sequence>MILDIRVLRERAAEATQSGRPEVVRRVMDGGRGRPRVEINPVFLSWAYSHRTQSAIAQFLGISRSTVHRALLDQGVVQPGEDPFTDEEEDSEPPHPSSTDDFLSMPENDPNPNPNSDHMPPNRGTSTGIHLGLSGLSDDELDDILLGLRGHYPRAGIKTLQGMMRSM</sequence>
<evidence type="ECO:0000256" key="1">
    <source>
        <dbReference type="SAM" id="MobiDB-lite"/>
    </source>
</evidence>
<reference evidence="2 3" key="1">
    <citation type="submission" date="2024-05" db="EMBL/GenBank/DDBJ databases">
        <title>A draft genome resource for the thread blight pathogen Marasmius tenuissimus strain MS-2.</title>
        <authorList>
            <person name="Yulfo-Soto G.E."/>
            <person name="Baruah I.K."/>
            <person name="Amoako-Attah I."/>
            <person name="Bukari Y."/>
            <person name="Meinhardt L.W."/>
            <person name="Bailey B.A."/>
            <person name="Cohen S.P."/>
        </authorList>
    </citation>
    <scope>NUCLEOTIDE SEQUENCE [LARGE SCALE GENOMIC DNA]</scope>
    <source>
        <strain evidence="2 3">MS-2</strain>
    </source>
</reference>
<proteinExistence type="predicted"/>
<keyword evidence="3" id="KW-1185">Reference proteome</keyword>